<dbReference type="SFLD" id="SFLDS00005">
    <property type="entry name" value="Isoprenoid_Synthase_Type_I"/>
    <property type="match status" value="1"/>
</dbReference>
<dbReference type="NCBIfam" id="TIGR03464">
    <property type="entry name" value="HpnC"/>
    <property type="match status" value="1"/>
</dbReference>
<dbReference type="GO" id="GO:0004311">
    <property type="term" value="F:geranylgeranyl diphosphate synthase activity"/>
    <property type="evidence" value="ECO:0007669"/>
    <property type="project" value="InterPro"/>
</dbReference>
<dbReference type="CDD" id="cd00683">
    <property type="entry name" value="Trans_IPPS_HH"/>
    <property type="match status" value="1"/>
</dbReference>
<dbReference type="Proteomes" id="UP000238823">
    <property type="component" value="Unassembled WGS sequence"/>
</dbReference>
<dbReference type="SFLD" id="SFLDG01212">
    <property type="entry name" value="Phytoene_synthase_like"/>
    <property type="match status" value="1"/>
</dbReference>
<reference evidence="1 2" key="1">
    <citation type="submission" date="2018-03" db="EMBL/GenBank/DDBJ databases">
        <title>Draft Genome Sequences of the Obligatory Marine Myxobacteria Enhygromyxa salina SWB007.</title>
        <authorList>
            <person name="Poehlein A."/>
            <person name="Moghaddam J.A."/>
            <person name="Harms H."/>
            <person name="Alanjari M."/>
            <person name="Koenig G.M."/>
            <person name="Daniel R."/>
            <person name="Schaeberle T.F."/>
        </authorList>
    </citation>
    <scope>NUCLEOTIDE SEQUENCE [LARGE SCALE GENOMIC DNA]</scope>
    <source>
        <strain evidence="1 2">SWB007</strain>
    </source>
</reference>
<proteinExistence type="predicted"/>
<keyword evidence="1" id="KW-0808">Transferase</keyword>
<dbReference type="GO" id="GO:0016114">
    <property type="term" value="P:terpenoid biosynthetic process"/>
    <property type="evidence" value="ECO:0007669"/>
    <property type="project" value="UniProtKB-ARBA"/>
</dbReference>
<dbReference type="SFLD" id="SFLDG01018">
    <property type="entry name" value="Squalene/Phytoene_Synthase_Lik"/>
    <property type="match status" value="1"/>
</dbReference>
<name>A0A2S9YQI1_9BACT</name>
<organism evidence="1 2">
    <name type="scientific">Enhygromyxa salina</name>
    <dbReference type="NCBI Taxonomy" id="215803"/>
    <lineage>
        <taxon>Bacteria</taxon>
        <taxon>Pseudomonadati</taxon>
        <taxon>Myxococcota</taxon>
        <taxon>Polyangia</taxon>
        <taxon>Nannocystales</taxon>
        <taxon>Nannocystaceae</taxon>
        <taxon>Enhygromyxa</taxon>
    </lineage>
</organism>
<dbReference type="OrthoDB" id="9807580at2"/>
<comment type="caution">
    <text evidence="1">The sequence shown here is derived from an EMBL/GenBank/DDBJ whole genome shotgun (WGS) entry which is preliminary data.</text>
</comment>
<dbReference type="AlphaFoldDB" id="A0A2S9YQI1"/>
<dbReference type="EC" id="2.5.1.99" evidence="1"/>
<dbReference type="Gene3D" id="1.10.600.10">
    <property type="entry name" value="Farnesyl Diphosphate Synthase"/>
    <property type="match status" value="1"/>
</dbReference>
<dbReference type="InterPro" id="IPR044843">
    <property type="entry name" value="Trans_IPPS_bact-type"/>
</dbReference>
<dbReference type="Pfam" id="PF00494">
    <property type="entry name" value="SQS_PSY"/>
    <property type="match status" value="1"/>
</dbReference>
<dbReference type="GO" id="GO:0051996">
    <property type="term" value="F:squalene synthase [NAD(P)H] activity"/>
    <property type="evidence" value="ECO:0007669"/>
    <property type="project" value="InterPro"/>
</dbReference>
<accession>A0A2S9YQI1</accession>
<dbReference type="InterPro" id="IPR033904">
    <property type="entry name" value="Trans_IPPS_HH"/>
</dbReference>
<dbReference type="PANTHER" id="PTHR31480">
    <property type="entry name" value="BIFUNCTIONAL LYCOPENE CYCLASE/PHYTOENE SYNTHASE"/>
    <property type="match status" value="1"/>
</dbReference>
<evidence type="ECO:0000313" key="1">
    <source>
        <dbReference type="EMBL" id="PRQ07319.1"/>
    </source>
</evidence>
<dbReference type="InterPro" id="IPR002060">
    <property type="entry name" value="Squ/phyt_synthse"/>
</dbReference>
<evidence type="ECO:0000313" key="2">
    <source>
        <dbReference type="Proteomes" id="UP000238823"/>
    </source>
</evidence>
<gene>
    <name evidence="1" type="primary">crtB_2</name>
    <name evidence="1" type="ORF">ENSA7_30290</name>
</gene>
<dbReference type="RefSeq" id="WP_106090028.1">
    <property type="nucleotide sequence ID" value="NZ_PVNL01000057.1"/>
</dbReference>
<dbReference type="EMBL" id="PVNL01000057">
    <property type="protein sequence ID" value="PRQ07319.1"/>
    <property type="molecule type" value="Genomic_DNA"/>
</dbReference>
<dbReference type="InterPro" id="IPR017827">
    <property type="entry name" value="HSQ_synthase_HpnC"/>
</dbReference>
<protein>
    <submittedName>
        <fullName evidence="1">All-trans-phytoene synthase</fullName>
        <ecNumber evidence="1">2.5.1.99</ecNumber>
    </submittedName>
</protein>
<dbReference type="InterPro" id="IPR008949">
    <property type="entry name" value="Isoprenoid_synthase_dom_sf"/>
</dbReference>
<dbReference type="SUPFAM" id="SSF48576">
    <property type="entry name" value="Terpenoid synthases"/>
    <property type="match status" value="1"/>
</dbReference>
<sequence length="327" mass="37813">MATGSHTTTPRLFAVPLAHPREEVDALPDAPDGAPPGPWTKEAAYRFCERLATNHYENFPVASRFVPAPLRPHLWAIYTFARTADDFADEPRFEGRRRQAIDAWELYLEACYHRDVDHPVFMALRDTVRRHNIPIGPFKALLMAFRMDLTKHRYASFAELRHYCTHSAEPVGQLVLYVHGHRQPELHRFSDEVCTALQIANFLQDLSVDIPRGRCYIPQEDLIHFGVTWDQLQAGRHTTEFKELMRFSCARVRTMFLRGRPVIRKVSPGLSLELEATWRGGMKILDLIEARDFEVLDYRPTLDKRDVVDIAGRSLFTFGRRFVRGEV</sequence>